<name>A0A2H0X8H4_UNCKA</name>
<dbReference type="AlphaFoldDB" id="A0A2H0X8H4"/>
<evidence type="ECO:0000313" key="1">
    <source>
        <dbReference type="EMBL" id="PIS21135.1"/>
    </source>
</evidence>
<evidence type="ECO:0000313" key="2">
    <source>
        <dbReference type="Proteomes" id="UP000231414"/>
    </source>
</evidence>
<sequence>MIDTNRPLIVKEVNKIQKEYGSYVKVTADLETGWVVIGTELHADGEKILLEKGSKQDNIWGGGINFKDKMVDMTAVLNLRPRLSNTGLEIIDPQRRKKFEEICKVIFQELWK</sequence>
<comment type="caution">
    <text evidence="1">The sequence shown here is derived from an EMBL/GenBank/DDBJ whole genome shotgun (WGS) entry which is preliminary data.</text>
</comment>
<organism evidence="1 2">
    <name type="scientific">candidate division WWE3 bacterium CG08_land_8_20_14_0_20_43_13</name>
    <dbReference type="NCBI Taxonomy" id="1975087"/>
    <lineage>
        <taxon>Bacteria</taxon>
        <taxon>Katanobacteria</taxon>
    </lineage>
</organism>
<accession>A0A2H0X8H4</accession>
<dbReference type="InterPro" id="IPR043731">
    <property type="entry name" value="DUF5674"/>
</dbReference>
<protein>
    <submittedName>
        <fullName evidence="1">Uncharacterized protein</fullName>
    </submittedName>
</protein>
<proteinExistence type="predicted"/>
<gene>
    <name evidence="1" type="ORF">COT52_00175</name>
</gene>
<dbReference type="Proteomes" id="UP000231414">
    <property type="component" value="Unassembled WGS sequence"/>
</dbReference>
<reference evidence="2" key="1">
    <citation type="submission" date="2017-09" db="EMBL/GenBank/DDBJ databases">
        <title>Depth-based differentiation of microbial function through sediment-hosted aquifers and enrichment of novel symbionts in the deep terrestrial subsurface.</title>
        <authorList>
            <person name="Probst A.J."/>
            <person name="Ladd B."/>
            <person name="Jarett J.K."/>
            <person name="Geller-Mcgrath D.E."/>
            <person name="Sieber C.M.K."/>
            <person name="Emerson J.B."/>
            <person name="Anantharaman K."/>
            <person name="Thomas B.C."/>
            <person name="Malmstrom R."/>
            <person name="Stieglmeier M."/>
            <person name="Klingl A."/>
            <person name="Woyke T."/>
            <person name="Ryan C.M."/>
            <person name="Banfield J.F."/>
        </authorList>
    </citation>
    <scope>NUCLEOTIDE SEQUENCE [LARGE SCALE GENOMIC DNA]</scope>
</reference>
<dbReference type="Pfam" id="PF18924">
    <property type="entry name" value="DUF5674"/>
    <property type="match status" value="1"/>
</dbReference>
<dbReference type="EMBL" id="PEYW01000003">
    <property type="protein sequence ID" value="PIS21135.1"/>
    <property type="molecule type" value="Genomic_DNA"/>
</dbReference>